<proteinExistence type="inferred from homology"/>
<organism evidence="12 13">
    <name type="scientific">Amphritea atlantica</name>
    <dbReference type="NCBI Taxonomy" id="355243"/>
    <lineage>
        <taxon>Bacteria</taxon>
        <taxon>Pseudomonadati</taxon>
        <taxon>Pseudomonadota</taxon>
        <taxon>Gammaproteobacteria</taxon>
        <taxon>Oceanospirillales</taxon>
        <taxon>Oceanospirillaceae</taxon>
        <taxon>Amphritea</taxon>
    </lineage>
</organism>
<accession>A0ABY5GU11</accession>
<dbReference type="PIRSF" id="PIRSF006092">
    <property type="entry name" value="GreA_GreB"/>
    <property type="match status" value="1"/>
</dbReference>
<dbReference type="Proteomes" id="UP001059950">
    <property type="component" value="Chromosome"/>
</dbReference>
<dbReference type="SUPFAM" id="SSF54534">
    <property type="entry name" value="FKBP-like"/>
    <property type="match status" value="1"/>
</dbReference>
<feature type="domain" description="Transcription elongation factor GreA/GreB C-terminal" evidence="10">
    <location>
        <begin position="83"/>
        <end position="155"/>
    </location>
</feature>
<evidence type="ECO:0000259" key="11">
    <source>
        <dbReference type="Pfam" id="PF03449"/>
    </source>
</evidence>
<evidence type="ECO:0000256" key="3">
    <source>
        <dbReference type="ARBA" id="ARBA00023015"/>
    </source>
</evidence>
<keyword evidence="5 8" id="KW-0804">Transcription</keyword>
<comment type="similarity">
    <text evidence="1 8 9">Belongs to the GreA/GreB family.</text>
</comment>
<dbReference type="Pfam" id="PF01272">
    <property type="entry name" value="GreA_GreB"/>
    <property type="match status" value="1"/>
</dbReference>
<dbReference type="InterPro" id="IPR022691">
    <property type="entry name" value="Tscrpt_elong_fac_GreA/B_N"/>
</dbReference>
<dbReference type="NCBIfam" id="NF001263">
    <property type="entry name" value="PRK00226.1-4"/>
    <property type="match status" value="1"/>
</dbReference>
<dbReference type="Pfam" id="PF03449">
    <property type="entry name" value="GreA_GreB_N"/>
    <property type="match status" value="1"/>
</dbReference>
<evidence type="ECO:0000256" key="8">
    <source>
        <dbReference type="HAMAP-Rule" id="MF_00105"/>
    </source>
</evidence>
<dbReference type="PANTHER" id="PTHR30437">
    <property type="entry name" value="TRANSCRIPTION ELONGATION FACTOR GREA"/>
    <property type="match status" value="1"/>
</dbReference>
<protein>
    <recommendedName>
        <fullName evidence="2 8">Transcription elongation factor GreA</fullName>
    </recommendedName>
    <alternativeName>
        <fullName evidence="7 8">Transcript cleavage factor GreA</fullName>
    </alternativeName>
</protein>
<evidence type="ECO:0000256" key="5">
    <source>
        <dbReference type="ARBA" id="ARBA00023163"/>
    </source>
</evidence>
<evidence type="ECO:0000259" key="10">
    <source>
        <dbReference type="Pfam" id="PF01272"/>
    </source>
</evidence>
<dbReference type="HAMAP" id="MF_00105">
    <property type="entry name" value="GreA_GreB"/>
    <property type="match status" value="1"/>
</dbReference>
<dbReference type="InterPro" id="IPR001437">
    <property type="entry name" value="Tscrpt_elong_fac_GreA/B_C"/>
</dbReference>
<comment type="function">
    <text evidence="6 8 9">Necessary for efficient RNA polymerase transcription elongation past template-encoded arresting sites. The arresting sites in DNA have the property of trapping a certain fraction of elongating RNA polymerases that pass through, resulting in locked ternary complexes. Cleavage of the nascent transcript by cleavage factors such as GreA or GreB allows the resumption of elongation from the new 3'terminus. GreA releases sequences of 2 to 3 nucleotides.</text>
</comment>
<evidence type="ECO:0000256" key="9">
    <source>
        <dbReference type="RuleBase" id="RU000556"/>
    </source>
</evidence>
<dbReference type="NCBIfam" id="TIGR01462">
    <property type="entry name" value="greA"/>
    <property type="match status" value="1"/>
</dbReference>
<dbReference type="InterPro" id="IPR006359">
    <property type="entry name" value="Tscrpt_elong_fac_GreA"/>
</dbReference>
<dbReference type="PANTHER" id="PTHR30437:SF4">
    <property type="entry name" value="TRANSCRIPTION ELONGATION FACTOR GREA"/>
    <property type="match status" value="1"/>
</dbReference>
<evidence type="ECO:0000313" key="12">
    <source>
        <dbReference type="EMBL" id="UTW03477.1"/>
    </source>
</evidence>
<dbReference type="EMBL" id="CP073344">
    <property type="protein sequence ID" value="UTW03477.1"/>
    <property type="molecule type" value="Genomic_DNA"/>
</dbReference>
<dbReference type="Gene3D" id="3.10.50.30">
    <property type="entry name" value="Transcription elongation factor, GreA/GreB, C-terminal domain"/>
    <property type="match status" value="1"/>
</dbReference>
<reference evidence="12" key="1">
    <citation type="submission" date="2021-04" db="EMBL/GenBank/DDBJ databases">
        <title>Oceanospirillales bacteria with DddD are important DMSP degraders in coastal seawater.</title>
        <authorList>
            <person name="Liu J."/>
        </authorList>
    </citation>
    <scope>NUCLEOTIDE SEQUENCE</scope>
    <source>
        <strain evidence="12">GY6</strain>
    </source>
</reference>
<dbReference type="GO" id="GO:0003746">
    <property type="term" value="F:translation elongation factor activity"/>
    <property type="evidence" value="ECO:0007669"/>
    <property type="project" value="UniProtKB-KW"/>
</dbReference>
<name>A0ABY5GU11_9GAMM</name>
<evidence type="ECO:0000256" key="4">
    <source>
        <dbReference type="ARBA" id="ARBA00023125"/>
    </source>
</evidence>
<evidence type="ECO:0000256" key="1">
    <source>
        <dbReference type="ARBA" id="ARBA00008213"/>
    </source>
</evidence>
<sequence length="158" mass="17184">MKKFPMTVGGEKALREELDDLKTVQRPTVIASIAEAREHGDLKENAEYHAAREQQGFIEGRIQELEGKLGSAQVIDVTQIPHTGKVIFGTTVDLINMDTEDTVCYQIVGDDEANIKGGKISISSPIARALIGKEEGDVAVVQTPGGGVEYEIDQVRHI</sequence>
<dbReference type="NCBIfam" id="NF001264">
    <property type="entry name" value="PRK00226.1-5"/>
    <property type="match status" value="1"/>
</dbReference>
<evidence type="ECO:0000256" key="6">
    <source>
        <dbReference type="ARBA" id="ARBA00024916"/>
    </source>
</evidence>
<dbReference type="Gene3D" id="1.10.287.180">
    <property type="entry name" value="Transcription elongation factor, GreA/GreB, N-terminal domain"/>
    <property type="match status" value="1"/>
</dbReference>
<keyword evidence="13" id="KW-1185">Reference proteome</keyword>
<dbReference type="PROSITE" id="PS00830">
    <property type="entry name" value="GREAB_2"/>
    <property type="match status" value="1"/>
</dbReference>
<dbReference type="InterPro" id="IPR036953">
    <property type="entry name" value="GreA/GreB_C_sf"/>
</dbReference>
<dbReference type="NCBIfam" id="NF001261">
    <property type="entry name" value="PRK00226.1-2"/>
    <property type="match status" value="1"/>
</dbReference>
<gene>
    <name evidence="8 12" type="primary">greA</name>
    <name evidence="12" type="ORF">KDX31_00020</name>
</gene>
<keyword evidence="4 8" id="KW-0238">DNA-binding</keyword>
<dbReference type="SUPFAM" id="SSF46557">
    <property type="entry name" value="GreA transcript cleavage protein, N-terminal domain"/>
    <property type="match status" value="1"/>
</dbReference>
<dbReference type="PROSITE" id="PS00829">
    <property type="entry name" value="GREAB_1"/>
    <property type="match status" value="1"/>
</dbReference>
<dbReference type="InterPro" id="IPR036805">
    <property type="entry name" value="Tscrpt_elong_fac_GreA/B_N_sf"/>
</dbReference>
<keyword evidence="12" id="KW-0648">Protein biosynthesis</keyword>
<keyword evidence="12" id="KW-0251">Elongation factor</keyword>
<evidence type="ECO:0000313" key="13">
    <source>
        <dbReference type="Proteomes" id="UP001059950"/>
    </source>
</evidence>
<dbReference type="InterPro" id="IPR018151">
    <property type="entry name" value="TF_GreA/GreB_CS"/>
</dbReference>
<dbReference type="InterPro" id="IPR023459">
    <property type="entry name" value="Tscrpt_elong_fac_GreA/B_fam"/>
</dbReference>
<feature type="domain" description="Transcription elongation factor GreA/GreB N-terminal" evidence="11">
    <location>
        <begin position="5"/>
        <end position="74"/>
    </location>
</feature>
<keyword evidence="3 8" id="KW-0805">Transcription regulation</keyword>
<evidence type="ECO:0000256" key="2">
    <source>
        <dbReference type="ARBA" id="ARBA00013729"/>
    </source>
</evidence>
<dbReference type="InterPro" id="IPR028624">
    <property type="entry name" value="Tscrpt_elong_fac_GreA/B"/>
</dbReference>
<evidence type="ECO:0000256" key="7">
    <source>
        <dbReference type="ARBA" id="ARBA00030776"/>
    </source>
</evidence>